<dbReference type="EMBL" id="NAJQ01000695">
    <property type="protein sequence ID" value="TKA65911.1"/>
    <property type="molecule type" value="Genomic_DNA"/>
</dbReference>
<evidence type="ECO:0000313" key="4">
    <source>
        <dbReference type="EMBL" id="TKA65911.1"/>
    </source>
</evidence>
<dbReference type="InterPro" id="IPR021765">
    <property type="entry name" value="UstYa-like"/>
</dbReference>
<dbReference type="GO" id="GO:0043386">
    <property type="term" value="P:mycotoxin biosynthetic process"/>
    <property type="evidence" value="ECO:0007669"/>
    <property type="project" value="InterPro"/>
</dbReference>
<protein>
    <recommendedName>
        <fullName evidence="6">Tyrosinase copper-binding domain-containing protein</fullName>
    </recommendedName>
</protein>
<sequence>MRSGFFGVILACVTAIVANPTADEMLVARTHAAEGDRLVLGAGKMHVMKRAEEENPNPDLCCDYCKRADDEYLQSVKAKREAAGEDFSVMEITASTFEEYFKIPFIGNPEDGSVDKDWEAFMISMSPSDLDKAGISSIDFPGRPGQYIARLGVYHELHCLNGLRKATWRDFYHPNMTETEAWMERAHSEHCIEFLRQAIMCRADTALV</sequence>
<comment type="similarity">
    <text evidence="2">Belongs to the ustYa family.</text>
</comment>
<reference evidence="4 5" key="1">
    <citation type="submission" date="2017-03" db="EMBL/GenBank/DDBJ databases">
        <title>Genomes of endolithic fungi from Antarctica.</title>
        <authorList>
            <person name="Coleine C."/>
            <person name="Masonjones S."/>
            <person name="Stajich J.E."/>
        </authorList>
    </citation>
    <scope>NUCLEOTIDE SEQUENCE [LARGE SCALE GENOMIC DNA]</scope>
    <source>
        <strain evidence="4 5">CCFEE 5184</strain>
    </source>
</reference>
<organism evidence="4 5">
    <name type="scientific">Friedmanniomyces simplex</name>
    <dbReference type="NCBI Taxonomy" id="329884"/>
    <lineage>
        <taxon>Eukaryota</taxon>
        <taxon>Fungi</taxon>
        <taxon>Dikarya</taxon>
        <taxon>Ascomycota</taxon>
        <taxon>Pezizomycotina</taxon>
        <taxon>Dothideomycetes</taxon>
        <taxon>Dothideomycetidae</taxon>
        <taxon>Mycosphaerellales</taxon>
        <taxon>Teratosphaeriaceae</taxon>
        <taxon>Friedmanniomyces</taxon>
    </lineage>
</organism>
<feature type="signal peptide" evidence="3">
    <location>
        <begin position="1"/>
        <end position="18"/>
    </location>
</feature>
<keyword evidence="5" id="KW-1185">Reference proteome</keyword>
<evidence type="ECO:0000256" key="2">
    <source>
        <dbReference type="ARBA" id="ARBA00035112"/>
    </source>
</evidence>
<accession>A0A4U0WRY2</accession>
<comment type="pathway">
    <text evidence="1">Mycotoxin biosynthesis.</text>
</comment>
<dbReference type="Pfam" id="PF11807">
    <property type="entry name" value="UstYa"/>
    <property type="match status" value="1"/>
</dbReference>
<evidence type="ECO:0000256" key="1">
    <source>
        <dbReference type="ARBA" id="ARBA00004685"/>
    </source>
</evidence>
<evidence type="ECO:0000256" key="3">
    <source>
        <dbReference type="SAM" id="SignalP"/>
    </source>
</evidence>
<dbReference type="PANTHER" id="PTHR33365:SF4">
    <property type="entry name" value="CYCLOCHLOROTINE BIOSYNTHESIS PROTEIN O"/>
    <property type="match status" value="1"/>
</dbReference>
<proteinExistence type="inferred from homology"/>
<dbReference type="AlphaFoldDB" id="A0A4U0WRY2"/>
<feature type="chain" id="PRO_5020788261" description="Tyrosinase copper-binding domain-containing protein" evidence="3">
    <location>
        <begin position="19"/>
        <end position="208"/>
    </location>
</feature>
<keyword evidence="3" id="KW-0732">Signal</keyword>
<dbReference type="STRING" id="329884.A0A4U0WRY2"/>
<name>A0A4U0WRY2_9PEZI</name>
<evidence type="ECO:0000313" key="5">
    <source>
        <dbReference type="Proteomes" id="UP000309340"/>
    </source>
</evidence>
<dbReference type="OrthoDB" id="3687641at2759"/>
<gene>
    <name evidence="4" type="ORF">B0A55_10494</name>
</gene>
<dbReference type="PANTHER" id="PTHR33365">
    <property type="entry name" value="YALI0B05434P"/>
    <property type="match status" value="1"/>
</dbReference>
<evidence type="ECO:0008006" key="6">
    <source>
        <dbReference type="Google" id="ProtNLM"/>
    </source>
</evidence>
<dbReference type="Proteomes" id="UP000309340">
    <property type="component" value="Unassembled WGS sequence"/>
</dbReference>
<comment type="caution">
    <text evidence="4">The sequence shown here is derived from an EMBL/GenBank/DDBJ whole genome shotgun (WGS) entry which is preliminary data.</text>
</comment>